<reference evidence="1" key="1">
    <citation type="submission" date="2021-07" db="EMBL/GenBank/DDBJ databases">
        <authorList>
            <person name="Durling M."/>
        </authorList>
    </citation>
    <scope>NUCLEOTIDE SEQUENCE</scope>
</reference>
<gene>
    <name evidence="1" type="ORF">HYALB_00012908</name>
</gene>
<dbReference type="EMBL" id="CAJVRM010000367">
    <property type="protein sequence ID" value="CAG8980218.1"/>
    <property type="molecule type" value="Genomic_DNA"/>
</dbReference>
<protein>
    <submittedName>
        <fullName evidence="1">Uncharacterized protein</fullName>
    </submittedName>
</protein>
<proteinExistence type="predicted"/>
<evidence type="ECO:0000313" key="2">
    <source>
        <dbReference type="Proteomes" id="UP000701801"/>
    </source>
</evidence>
<dbReference type="OrthoDB" id="2110578at2759"/>
<comment type="caution">
    <text evidence="1">The sequence shown here is derived from an EMBL/GenBank/DDBJ whole genome shotgun (WGS) entry which is preliminary data.</text>
</comment>
<accession>A0A9N9PZ83</accession>
<organism evidence="1 2">
    <name type="scientific">Hymenoscyphus albidus</name>
    <dbReference type="NCBI Taxonomy" id="595503"/>
    <lineage>
        <taxon>Eukaryota</taxon>
        <taxon>Fungi</taxon>
        <taxon>Dikarya</taxon>
        <taxon>Ascomycota</taxon>
        <taxon>Pezizomycotina</taxon>
        <taxon>Leotiomycetes</taxon>
        <taxon>Helotiales</taxon>
        <taxon>Helotiaceae</taxon>
        <taxon>Hymenoscyphus</taxon>
    </lineage>
</organism>
<sequence length="306" mass="32555">MATVQAQRPTNTPICDFYASQIFGNNTATSQRGVMTLILNTAILGNYTSPNIDVPVSGIASVSTYNGTSVNLLKYFDAALYSTNDGLHPYGVAKNFLDDGGAVPIGKSMASNGNVNSAQYILLTHVWDYFGVLLNCSLQGKDPSFPAYAGKTSMYEVHKYMKIDPYEQGWFVYQLTLAAKSIGFSPSDTTIAMVQHPYKPLHFPLLTPNSHRKSSPQLQAICIDASCPLASDANCGLYDEVPAPGVVNASLVGNYMKMNGTGTGSGTWHGGNSSFNGTMGFVGMAGRNTLGAWSLVFVGLVVGLGL</sequence>
<keyword evidence="2" id="KW-1185">Reference proteome</keyword>
<evidence type="ECO:0000313" key="1">
    <source>
        <dbReference type="EMBL" id="CAG8980218.1"/>
    </source>
</evidence>
<dbReference type="Proteomes" id="UP000701801">
    <property type="component" value="Unassembled WGS sequence"/>
</dbReference>
<name>A0A9N9PZ83_9HELO</name>
<dbReference type="AlphaFoldDB" id="A0A9N9PZ83"/>